<dbReference type="InterPro" id="IPR013517">
    <property type="entry name" value="FG-GAP"/>
</dbReference>
<proteinExistence type="predicted"/>
<dbReference type="PANTHER" id="PTHR23221:SF7">
    <property type="entry name" value="PHOSPHATIDYLINOSITOL-GLYCAN-SPECIFIC PHOSPHOLIPASE D"/>
    <property type="match status" value="1"/>
</dbReference>
<dbReference type="PRINTS" id="PR01185">
    <property type="entry name" value="INTEGRINA"/>
</dbReference>
<evidence type="ECO:0000256" key="1">
    <source>
        <dbReference type="ARBA" id="ARBA00022729"/>
    </source>
</evidence>
<dbReference type="PROSITE" id="PS51470">
    <property type="entry name" value="FG_GAP"/>
    <property type="match status" value="1"/>
</dbReference>
<comment type="caution">
    <text evidence="7">The sequence shown here is derived from an EMBL/GenBank/DDBJ whole genome shotgun (WGS) entry which is preliminary data.</text>
</comment>
<dbReference type="Proteomes" id="UP001596160">
    <property type="component" value="Unassembled WGS sequence"/>
</dbReference>
<feature type="region of interest" description="Disordered" evidence="5">
    <location>
        <begin position="201"/>
        <end position="221"/>
    </location>
</feature>
<name>A0ABW0AJI1_9ACTN</name>
<evidence type="ECO:0000256" key="3">
    <source>
        <dbReference type="ARBA" id="ARBA00022801"/>
    </source>
</evidence>
<feature type="region of interest" description="Disordered" evidence="5">
    <location>
        <begin position="390"/>
        <end position="418"/>
    </location>
</feature>
<keyword evidence="3" id="KW-0378">Hydrolase</keyword>
<feature type="chain" id="PRO_5047146469" evidence="6">
    <location>
        <begin position="29"/>
        <end position="490"/>
    </location>
</feature>
<dbReference type="Gene3D" id="2.130.10.130">
    <property type="entry name" value="Integrin alpha, N-terminal"/>
    <property type="match status" value="4"/>
</dbReference>
<organism evidence="7 8">
    <name type="scientific">Streptomyces amakusaensis</name>
    <dbReference type="NCBI Taxonomy" id="67271"/>
    <lineage>
        <taxon>Bacteria</taxon>
        <taxon>Bacillati</taxon>
        <taxon>Actinomycetota</taxon>
        <taxon>Actinomycetes</taxon>
        <taxon>Kitasatosporales</taxon>
        <taxon>Streptomycetaceae</taxon>
        <taxon>Streptomyces</taxon>
    </lineage>
</organism>
<evidence type="ECO:0000256" key="6">
    <source>
        <dbReference type="SAM" id="SignalP"/>
    </source>
</evidence>
<keyword evidence="2" id="KW-0677">Repeat</keyword>
<feature type="signal peptide" evidence="6">
    <location>
        <begin position="1"/>
        <end position="28"/>
    </location>
</feature>
<dbReference type="SUPFAM" id="SSF69318">
    <property type="entry name" value="Integrin alpha N-terminal domain"/>
    <property type="match status" value="2"/>
</dbReference>
<dbReference type="InterPro" id="IPR028994">
    <property type="entry name" value="Integrin_alpha_N"/>
</dbReference>
<dbReference type="PANTHER" id="PTHR23221">
    <property type="entry name" value="GLYCOSYLPHOSPHATIDYLINOSITOL PHOSPHOLIPASE D"/>
    <property type="match status" value="1"/>
</dbReference>
<dbReference type="InterPro" id="IPR013519">
    <property type="entry name" value="Int_alpha_beta-p"/>
</dbReference>
<gene>
    <name evidence="7" type="ORF">ACFPRH_13845</name>
</gene>
<sequence length="490" mass="49062">MNSRRVSRGLKLVALAAAGSLAAPVAFAVSGTAPAEQAATVAAAGRPTGPTEDFNGDGYQDLAVAAPLGTVDGKKRAGYVSVLYGSKSGLRIESKQIIHQDTPGIPGSTGAGDSYGTALAAADLNGDPYADLVVGSPHEDANADGTLSVIWGGPDGLAGGAILLDGSERRSGSHIVTGDFDGDGGPDVVTTGHGDELWLLSGPFARDGSPSRTSRVPSRRDEEMVELAAGDVNRDGITDIAGLQGYGEATTPDLMYWKGTAQGLASPAYVNGFGRTSVRGDSLDVGDVNGDGFEDIVVGHTEAHAYEPAIPTGGKITYVPGSAGGPAGTRARDFHQDGPGMPGGAGPLDRFGTAVSIGDVDGDGYGDVMVGAEGKDSPDQEGSGAVFALRGTGSGPTGKGARTFVQGDAGVPGTAEEDDRFGSATKLIDSNGDGTPELAATARGENGLNGAVWVFTSTADGVSPDGAFVYGPRALGTVGTNGRFGTAFTD</sequence>
<dbReference type="EMBL" id="JBHSKP010000007">
    <property type="protein sequence ID" value="MFC5152818.1"/>
    <property type="molecule type" value="Genomic_DNA"/>
</dbReference>
<evidence type="ECO:0000256" key="5">
    <source>
        <dbReference type="SAM" id="MobiDB-lite"/>
    </source>
</evidence>
<keyword evidence="8" id="KW-1185">Reference proteome</keyword>
<reference evidence="8" key="1">
    <citation type="journal article" date="2019" name="Int. J. Syst. Evol. Microbiol.">
        <title>The Global Catalogue of Microorganisms (GCM) 10K type strain sequencing project: providing services to taxonomists for standard genome sequencing and annotation.</title>
        <authorList>
            <consortium name="The Broad Institute Genomics Platform"/>
            <consortium name="The Broad Institute Genome Sequencing Center for Infectious Disease"/>
            <person name="Wu L."/>
            <person name="Ma J."/>
        </authorList>
    </citation>
    <scope>NUCLEOTIDE SEQUENCE [LARGE SCALE GENOMIC DNA]</scope>
    <source>
        <strain evidence="8">PCU 266</strain>
    </source>
</reference>
<dbReference type="InterPro" id="IPR000413">
    <property type="entry name" value="Integrin_alpha"/>
</dbReference>
<evidence type="ECO:0000256" key="4">
    <source>
        <dbReference type="ARBA" id="ARBA00023180"/>
    </source>
</evidence>
<dbReference type="Pfam" id="PF13517">
    <property type="entry name" value="FG-GAP_3"/>
    <property type="match status" value="1"/>
</dbReference>
<protein>
    <submittedName>
        <fullName evidence="7">FG-GAP-like repeat-containing protein</fullName>
    </submittedName>
</protein>
<evidence type="ECO:0000256" key="2">
    <source>
        <dbReference type="ARBA" id="ARBA00022737"/>
    </source>
</evidence>
<keyword evidence="1 6" id="KW-0732">Signal</keyword>
<dbReference type="SMART" id="SM00191">
    <property type="entry name" value="Int_alpha"/>
    <property type="match status" value="5"/>
</dbReference>
<evidence type="ECO:0000313" key="8">
    <source>
        <dbReference type="Proteomes" id="UP001596160"/>
    </source>
</evidence>
<dbReference type="RefSeq" id="WP_344479008.1">
    <property type="nucleotide sequence ID" value="NZ_BAAASB010000011.1"/>
</dbReference>
<evidence type="ECO:0000313" key="7">
    <source>
        <dbReference type="EMBL" id="MFC5152818.1"/>
    </source>
</evidence>
<accession>A0ABW0AJI1</accession>
<keyword evidence="4" id="KW-0325">Glycoprotein</keyword>
<dbReference type="Pfam" id="PF01839">
    <property type="entry name" value="FG-GAP"/>
    <property type="match status" value="4"/>
</dbReference>